<accession>A0A0A9D4U9</accession>
<reference evidence="1" key="2">
    <citation type="journal article" date="2015" name="Data Brief">
        <title>Shoot transcriptome of the giant reed, Arundo donax.</title>
        <authorList>
            <person name="Barrero R.A."/>
            <person name="Guerrero F.D."/>
            <person name="Moolhuijzen P."/>
            <person name="Goolsby J.A."/>
            <person name="Tidwell J."/>
            <person name="Bellgard S.E."/>
            <person name="Bellgard M.I."/>
        </authorList>
    </citation>
    <scope>NUCLEOTIDE SEQUENCE</scope>
    <source>
        <tissue evidence="1">Shoot tissue taken approximately 20 cm above the soil surface</tissue>
    </source>
</reference>
<proteinExistence type="predicted"/>
<evidence type="ECO:0000313" key="1">
    <source>
        <dbReference type="EMBL" id="JAD83589.1"/>
    </source>
</evidence>
<protein>
    <submittedName>
        <fullName evidence="1">Uncharacterized protein</fullName>
    </submittedName>
</protein>
<name>A0A0A9D4U9_ARUDO</name>
<dbReference type="EMBL" id="GBRH01214306">
    <property type="protein sequence ID" value="JAD83589.1"/>
    <property type="molecule type" value="Transcribed_RNA"/>
</dbReference>
<organism evidence="1">
    <name type="scientific">Arundo donax</name>
    <name type="common">Giant reed</name>
    <name type="synonym">Donax arundinaceus</name>
    <dbReference type="NCBI Taxonomy" id="35708"/>
    <lineage>
        <taxon>Eukaryota</taxon>
        <taxon>Viridiplantae</taxon>
        <taxon>Streptophyta</taxon>
        <taxon>Embryophyta</taxon>
        <taxon>Tracheophyta</taxon>
        <taxon>Spermatophyta</taxon>
        <taxon>Magnoliopsida</taxon>
        <taxon>Liliopsida</taxon>
        <taxon>Poales</taxon>
        <taxon>Poaceae</taxon>
        <taxon>PACMAD clade</taxon>
        <taxon>Arundinoideae</taxon>
        <taxon>Arundineae</taxon>
        <taxon>Arundo</taxon>
    </lineage>
</organism>
<sequence>MLEDMHHKRLFEGQIEAFDGCSHKFHMQGTQPVVHKKLPIVVLVLRKSLAKQEG</sequence>
<dbReference type="AlphaFoldDB" id="A0A0A9D4U9"/>
<reference evidence="1" key="1">
    <citation type="submission" date="2014-09" db="EMBL/GenBank/DDBJ databases">
        <authorList>
            <person name="Magalhaes I.L.F."/>
            <person name="Oliveira U."/>
            <person name="Santos F.R."/>
            <person name="Vidigal T.H.D.A."/>
            <person name="Brescovit A.D."/>
            <person name="Santos A.J."/>
        </authorList>
    </citation>
    <scope>NUCLEOTIDE SEQUENCE</scope>
    <source>
        <tissue evidence="1">Shoot tissue taken approximately 20 cm above the soil surface</tissue>
    </source>
</reference>